<evidence type="ECO:0000313" key="7">
    <source>
        <dbReference type="Proteomes" id="UP001250214"/>
    </source>
</evidence>
<dbReference type="InterPro" id="IPR023343">
    <property type="entry name" value="Penicillin_amidase_dom1"/>
</dbReference>
<dbReference type="Pfam" id="PF01804">
    <property type="entry name" value="Penicil_amidase"/>
    <property type="match status" value="1"/>
</dbReference>
<dbReference type="PIRSF" id="PIRSF001227">
    <property type="entry name" value="Pen_acylase"/>
    <property type="match status" value="1"/>
</dbReference>
<keyword evidence="7" id="KW-1185">Reference proteome</keyword>
<dbReference type="PANTHER" id="PTHR34218">
    <property type="entry name" value="PEPTIDASE S45 PENICILLIN AMIDASE"/>
    <property type="match status" value="1"/>
</dbReference>
<evidence type="ECO:0000256" key="2">
    <source>
        <dbReference type="ARBA" id="ARBA00022801"/>
    </source>
</evidence>
<evidence type="ECO:0000256" key="1">
    <source>
        <dbReference type="ARBA" id="ARBA00006586"/>
    </source>
</evidence>
<keyword evidence="5" id="KW-1133">Transmembrane helix</keyword>
<dbReference type="PANTHER" id="PTHR34218:SF4">
    <property type="entry name" value="ACYL-HOMOSERINE LACTONE ACYLASE QUIP"/>
    <property type="match status" value="1"/>
</dbReference>
<dbReference type="CDD" id="cd03747">
    <property type="entry name" value="Ntn_PGA_like"/>
    <property type="match status" value="1"/>
</dbReference>
<dbReference type="EMBL" id="JAVLVT010000005">
    <property type="protein sequence ID" value="MDS1270888.1"/>
    <property type="molecule type" value="Genomic_DNA"/>
</dbReference>
<comment type="similarity">
    <text evidence="1">Belongs to the peptidase S45 family.</text>
</comment>
<dbReference type="Gene3D" id="1.10.439.10">
    <property type="entry name" value="Penicillin Amidohydrolase, domain 1"/>
    <property type="match status" value="1"/>
</dbReference>
<dbReference type="SUPFAM" id="SSF56235">
    <property type="entry name" value="N-terminal nucleophile aminohydrolases (Ntn hydrolases)"/>
    <property type="match status" value="1"/>
</dbReference>
<feature type="region of interest" description="Disordered" evidence="4">
    <location>
        <begin position="247"/>
        <end position="285"/>
    </location>
</feature>
<gene>
    <name evidence="6" type="ORF">RIF23_11300</name>
</gene>
<protein>
    <submittedName>
        <fullName evidence="6">Penicillin acylase family protein</fullName>
        <ecNumber evidence="6">3.5.1.-</ecNumber>
    </submittedName>
</protein>
<evidence type="ECO:0000313" key="6">
    <source>
        <dbReference type="EMBL" id="MDS1270888.1"/>
    </source>
</evidence>
<dbReference type="Gene3D" id="3.60.20.10">
    <property type="entry name" value="Glutamine Phosphoribosylpyrophosphate, subunit 1, domain 1"/>
    <property type="match status" value="1"/>
</dbReference>
<comment type="caution">
    <text evidence="6">The sequence shown here is derived from an EMBL/GenBank/DDBJ whole genome shotgun (WGS) entry which is preliminary data.</text>
</comment>
<dbReference type="InterPro" id="IPR014395">
    <property type="entry name" value="Pen/GL7ACA/AHL_acylase"/>
</dbReference>
<evidence type="ECO:0000256" key="4">
    <source>
        <dbReference type="SAM" id="MobiDB-lite"/>
    </source>
</evidence>
<evidence type="ECO:0000256" key="3">
    <source>
        <dbReference type="ARBA" id="ARBA00023145"/>
    </source>
</evidence>
<feature type="transmembrane region" description="Helical" evidence="5">
    <location>
        <begin position="12"/>
        <end position="31"/>
    </location>
</feature>
<dbReference type="EC" id="3.5.1.-" evidence="6"/>
<dbReference type="InterPro" id="IPR002692">
    <property type="entry name" value="S45"/>
</dbReference>
<dbReference type="InterPro" id="IPR043146">
    <property type="entry name" value="Penicillin_amidase_N_B-knob"/>
</dbReference>
<dbReference type="Gene3D" id="1.10.1400.10">
    <property type="match status" value="1"/>
</dbReference>
<dbReference type="InterPro" id="IPR043147">
    <property type="entry name" value="Penicillin_amidase_A-knob"/>
</dbReference>
<dbReference type="InterPro" id="IPR029055">
    <property type="entry name" value="Ntn_hydrolases_N"/>
</dbReference>
<accession>A0ABU2H6I3</accession>
<keyword evidence="5" id="KW-0812">Transmembrane</keyword>
<dbReference type="Proteomes" id="UP001250214">
    <property type="component" value="Unassembled WGS sequence"/>
</dbReference>
<keyword evidence="3" id="KW-0865">Zymogen</keyword>
<proteinExistence type="inferred from homology"/>
<reference evidence="7" key="1">
    <citation type="submission" date="2023-07" db="EMBL/GenBank/DDBJ databases">
        <title>Novel species in the genus Lipingzhangella isolated from Sambhar Salt Lake.</title>
        <authorList>
            <person name="Jiya N."/>
            <person name="Kajale S."/>
            <person name="Sharma A."/>
        </authorList>
    </citation>
    <scope>NUCLEOTIDE SEQUENCE [LARGE SCALE GENOMIC DNA]</scope>
    <source>
        <strain evidence="7">LS1_29</strain>
    </source>
</reference>
<dbReference type="Gene3D" id="2.30.120.10">
    <property type="match status" value="1"/>
</dbReference>
<evidence type="ECO:0000256" key="5">
    <source>
        <dbReference type="SAM" id="Phobius"/>
    </source>
</evidence>
<dbReference type="GO" id="GO:0016787">
    <property type="term" value="F:hydrolase activity"/>
    <property type="evidence" value="ECO:0007669"/>
    <property type="project" value="UniProtKB-KW"/>
</dbReference>
<organism evidence="6 7">
    <name type="scientific">Lipingzhangella rawalii</name>
    <dbReference type="NCBI Taxonomy" id="2055835"/>
    <lineage>
        <taxon>Bacteria</taxon>
        <taxon>Bacillati</taxon>
        <taxon>Actinomycetota</taxon>
        <taxon>Actinomycetes</taxon>
        <taxon>Streptosporangiales</taxon>
        <taxon>Nocardiopsidaceae</taxon>
        <taxon>Lipingzhangella</taxon>
    </lineage>
</organism>
<keyword evidence="5" id="KW-0472">Membrane</keyword>
<dbReference type="RefSeq" id="WP_310912442.1">
    <property type="nucleotide sequence ID" value="NZ_JAVLVT010000005.1"/>
</dbReference>
<keyword evidence="2 6" id="KW-0378">Hydrolase</keyword>
<name>A0ABU2H6I3_9ACTN</name>
<feature type="compositionally biased region" description="Low complexity" evidence="4">
    <location>
        <begin position="252"/>
        <end position="274"/>
    </location>
</feature>
<sequence>MTSATSHRLRWVLYPLCTVVVLTLVAAGLGYHQITRAFPQTEGELTLPALDEDVTVHRDNHGIPRIYAETADDLFRAQGFVHAQDRFWQMHINRMTTSGRLAELFGEEQLETDVYLRTMGWRHVAEREYDLLDADTRTYLDAYAEGVNAYLDQRDGGQLGLEFTALGILNSEHGVQAWTPVDSLAWLKAMAWDLRGNMAAEVDRASLVAAGYTRAEVEELYPEIPEDHPPILAGGDLADGEFVDAASPLAHDTPPADNTTTPAGGSAAGDSADNSTHHPTIPPEAAPALDALADGLHAVPELLGPNNTGLGSNSWVVSGEHTASGAPILANDPHLGASMPSVWHQSGLHCAEVNSECPFDLVGFGFPGLPGTVIGQNADIAWGFTNLGPDVTDLYLEQVDNEANTVLVDDQYEPLDTRTETITVADAEDVEITVRSSRNGPLLSDAAEAEDLRTIGERSAVDTEGSITEEAHNTDYAVALRWTALEPGTTADAIFDMGAATDFDSFREAARSFDVPAQNLIYADTEGTIGYQAPGRIPERGSGDGRWPAPGWDSDYVWQGYLDFDELPTIENPDSGVIVTANQPAVDEDYPHLLTDDWDYGYRAARIHELLTAELADSADGGVTVADMLEIMMDAEHGGAQAVVEYLLDVPLEEELDGANETTAEAQQLLADWDFQQDVDSAGAAFYNATWNHLLDVVFAELPEDHRMPGGSRSWVLVTELLRDPDASWWDGPEHSSRAEALALAMDRASAELTEELGENPGQWRWGELHTFTPVHTPFGESGTAALEWLFNGSTVEAPGGISTVNATGWDRTEGYHVETVPSMRMAVDLADRDSGRWVDLTGVSGHVFHPNRQDQTELWAEGETLAMPFTPDAVRDAATETLTLRP</sequence>